<dbReference type="GO" id="GO:0046872">
    <property type="term" value="F:metal ion binding"/>
    <property type="evidence" value="ECO:0007669"/>
    <property type="project" value="UniProtKB-KW"/>
</dbReference>
<feature type="domain" description="Calcineurin-like phosphoesterase" evidence="6">
    <location>
        <begin position="139"/>
        <end position="245"/>
    </location>
</feature>
<dbReference type="InterPro" id="IPR050884">
    <property type="entry name" value="CNP_phosphodiesterase-III"/>
</dbReference>
<dbReference type="EMBL" id="JACDQQ010000852">
    <property type="protein sequence ID" value="MBA0085074.1"/>
    <property type="molecule type" value="Genomic_DNA"/>
</dbReference>
<dbReference type="AlphaFoldDB" id="A0A7V8NPE5"/>
<evidence type="ECO:0000256" key="4">
    <source>
        <dbReference type="ARBA" id="ARBA00025742"/>
    </source>
</evidence>
<proteinExistence type="inferred from homology"/>
<feature type="transmembrane region" description="Helical" evidence="5">
    <location>
        <begin position="53"/>
        <end position="74"/>
    </location>
</feature>
<evidence type="ECO:0000256" key="3">
    <source>
        <dbReference type="ARBA" id="ARBA00023004"/>
    </source>
</evidence>
<dbReference type="PANTHER" id="PTHR42988:SF2">
    <property type="entry name" value="CYCLIC NUCLEOTIDE PHOSPHODIESTERASE CBUA0032-RELATED"/>
    <property type="match status" value="1"/>
</dbReference>
<evidence type="ECO:0000256" key="5">
    <source>
        <dbReference type="SAM" id="Phobius"/>
    </source>
</evidence>
<reference evidence="7" key="1">
    <citation type="submission" date="2020-06" db="EMBL/GenBank/DDBJ databases">
        <title>Legume-microbial interactions unlock mineral nutrients during tropical forest succession.</title>
        <authorList>
            <person name="Epihov D.Z."/>
        </authorList>
    </citation>
    <scope>NUCLEOTIDE SEQUENCE [LARGE SCALE GENOMIC DNA]</scope>
    <source>
        <strain evidence="7">Pan2503</strain>
    </source>
</reference>
<name>A0A7V8NPE5_9BACT</name>
<dbReference type="Proteomes" id="UP000567293">
    <property type="component" value="Unassembled WGS sequence"/>
</dbReference>
<keyword evidence="1" id="KW-0479">Metal-binding</keyword>
<keyword evidence="2" id="KW-0378">Hydrolase</keyword>
<dbReference type="Gene3D" id="3.60.21.10">
    <property type="match status" value="2"/>
</dbReference>
<evidence type="ECO:0000313" key="8">
    <source>
        <dbReference type="Proteomes" id="UP000567293"/>
    </source>
</evidence>
<keyword evidence="3" id="KW-0408">Iron</keyword>
<dbReference type="InterPro" id="IPR029052">
    <property type="entry name" value="Metallo-depent_PP-like"/>
</dbReference>
<gene>
    <name evidence="7" type="ORF">HRJ53_08765</name>
</gene>
<dbReference type="SUPFAM" id="SSF56300">
    <property type="entry name" value="Metallo-dependent phosphatases"/>
    <property type="match status" value="1"/>
</dbReference>
<evidence type="ECO:0000259" key="6">
    <source>
        <dbReference type="Pfam" id="PF00149"/>
    </source>
</evidence>
<comment type="caution">
    <text evidence="7">The sequence shown here is derived from an EMBL/GenBank/DDBJ whole genome shotgun (WGS) entry which is preliminary data.</text>
</comment>
<dbReference type="GO" id="GO:0016787">
    <property type="term" value="F:hydrolase activity"/>
    <property type="evidence" value="ECO:0007669"/>
    <property type="project" value="UniProtKB-KW"/>
</dbReference>
<evidence type="ECO:0000256" key="2">
    <source>
        <dbReference type="ARBA" id="ARBA00022801"/>
    </source>
</evidence>
<dbReference type="PANTHER" id="PTHR42988">
    <property type="entry name" value="PHOSPHOHYDROLASE"/>
    <property type="match status" value="1"/>
</dbReference>
<keyword evidence="5" id="KW-0812">Transmembrane</keyword>
<dbReference type="Pfam" id="PF00149">
    <property type="entry name" value="Metallophos"/>
    <property type="match status" value="1"/>
</dbReference>
<keyword evidence="5" id="KW-0472">Membrane</keyword>
<sequence length="491" mass="53720">MSKALESFWRLQYTLVFPIFVAAREVVRSIVESLPGKLATVEEIDRGRRFGTIIGGLLLAGGGIGLAVTVVLSYGLQLINLERVQPWVVTRAALLNAVVILGLSTAMESLYWVWRELAARGSVEDWAPLPSGQETPIARVAHLSDLHIVGERYGYRMEAGTRGPRGNGPVRKALQQVLAIDESTALDRIIVTGDVTDAGTRAEWAEFLDLLQDYPLRDRISFVPGNHDVNIVDRHNPGRFDLPWSAGQALRRLRTVLALDMIQGDRARVVDRDSGNLGPLLKDYLGESGRADLLRELAEDGTNAGRREMMKVWERIFPLVEAPKRSDPYGLILLDSNARSHFALTNGIGVVSPSQLKALKAVLRSSPPRAWLILLHHPVVEYPVPSISLTDRIGLALVNAPDVLKAITPHASRCLVLHGHRHRDWIGVSRGLLLCSAPSATLGSHGADQYRGSFYIHKITVGAGGNISLITPERVSVFEAADSIGDEVPPL</sequence>
<keyword evidence="8" id="KW-1185">Reference proteome</keyword>
<accession>A0A7V8NPE5</accession>
<organism evidence="7 8">
    <name type="scientific">Candidatus Acidiferrum panamense</name>
    <dbReference type="NCBI Taxonomy" id="2741543"/>
    <lineage>
        <taxon>Bacteria</taxon>
        <taxon>Pseudomonadati</taxon>
        <taxon>Acidobacteriota</taxon>
        <taxon>Terriglobia</taxon>
        <taxon>Candidatus Acidiferrales</taxon>
        <taxon>Candidatus Acidiferrum</taxon>
    </lineage>
</organism>
<keyword evidence="5" id="KW-1133">Transmembrane helix</keyword>
<protein>
    <submittedName>
        <fullName evidence="7">Metallophosphoesterase</fullName>
    </submittedName>
</protein>
<comment type="similarity">
    <text evidence="4">Belongs to the cyclic nucleotide phosphodiesterase class-III family.</text>
</comment>
<evidence type="ECO:0000313" key="7">
    <source>
        <dbReference type="EMBL" id="MBA0085074.1"/>
    </source>
</evidence>
<dbReference type="InterPro" id="IPR004843">
    <property type="entry name" value="Calcineurin-like_PHP"/>
</dbReference>
<evidence type="ECO:0000256" key="1">
    <source>
        <dbReference type="ARBA" id="ARBA00022723"/>
    </source>
</evidence>
<feature type="transmembrane region" description="Helical" evidence="5">
    <location>
        <begin position="94"/>
        <end position="114"/>
    </location>
</feature>